<keyword evidence="10" id="KW-1185">Reference proteome</keyword>
<comment type="similarity">
    <text evidence="2">Belongs to the DcuC/DcuD transporter (TC 2.A.61) family.</text>
</comment>
<keyword evidence="6 8" id="KW-1133">Transmembrane helix</keyword>
<evidence type="ECO:0000256" key="6">
    <source>
        <dbReference type="ARBA" id="ARBA00022989"/>
    </source>
</evidence>
<evidence type="ECO:0000256" key="7">
    <source>
        <dbReference type="ARBA" id="ARBA00023136"/>
    </source>
</evidence>
<feature type="transmembrane region" description="Helical" evidence="8">
    <location>
        <begin position="292"/>
        <end position="316"/>
    </location>
</feature>
<accession>A0A1I4P433</accession>
<dbReference type="RefSeq" id="WP_245755101.1">
    <property type="nucleotide sequence ID" value="NZ_FOTS01000057.1"/>
</dbReference>
<feature type="transmembrane region" description="Helical" evidence="8">
    <location>
        <begin position="371"/>
        <end position="397"/>
    </location>
</feature>
<proteinExistence type="inferred from homology"/>
<evidence type="ECO:0000256" key="2">
    <source>
        <dbReference type="ARBA" id="ARBA00005275"/>
    </source>
</evidence>
<dbReference type="Pfam" id="PF03606">
    <property type="entry name" value="DcuC"/>
    <property type="match status" value="1"/>
</dbReference>
<evidence type="ECO:0000313" key="10">
    <source>
        <dbReference type="Proteomes" id="UP000199520"/>
    </source>
</evidence>
<reference evidence="10" key="1">
    <citation type="submission" date="2016-10" db="EMBL/GenBank/DDBJ databases">
        <authorList>
            <person name="Varghese N."/>
            <person name="Submissions S."/>
        </authorList>
    </citation>
    <scope>NUCLEOTIDE SEQUENCE [LARGE SCALE GENOMIC DNA]</scope>
    <source>
        <strain evidence="10">DSM 13327</strain>
    </source>
</reference>
<evidence type="ECO:0000256" key="4">
    <source>
        <dbReference type="ARBA" id="ARBA00022475"/>
    </source>
</evidence>
<evidence type="ECO:0000256" key="5">
    <source>
        <dbReference type="ARBA" id="ARBA00022692"/>
    </source>
</evidence>
<keyword evidence="5 8" id="KW-0812">Transmembrane</keyword>
<dbReference type="PANTHER" id="PTHR42002">
    <property type="entry name" value="ANAEROBIC C4-DICARBOXYLATE TRANSPORTER DCUC-RELATED"/>
    <property type="match status" value="1"/>
</dbReference>
<feature type="transmembrane region" description="Helical" evidence="8">
    <location>
        <begin position="409"/>
        <end position="425"/>
    </location>
</feature>
<keyword evidence="3" id="KW-0813">Transport</keyword>
<comment type="subcellular location">
    <subcellularLocation>
        <location evidence="1">Cell membrane</location>
        <topology evidence="1">Multi-pass membrane protein</topology>
    </subcellularLocation>
</comment>
<evidence type="ECO:0000256" key="3">
    <source>
        <dbReference type="ARBA" id="ARBA00022448"/>
    </source>
</evidence>
<evidence type="ECO:0000256" key="1">
    <source>
        <dbReference type="ARBA" id="ARBA00004651"/>
    </source>
</evidence>
<feature type="transmembrane region" description="Helical" evidence="8">
    <location>
        <begin position="226"/>
        <end position="246"/>
    </location>
</feature>
<feature type="transmembrane region" description="Helical" evidence="8">
    <location>
        <begin position="97"/>
        <end position="128"/>
    </location>
</feature>
<feature type="transmembrane region" description="Helical" evidence="8">
    <location>
        <begin position="28"/>
        <end position="46"/>
    </location>
</feature>
<keyword evidence="4" id="KW-1003">Cell membrane</keyword>
<dbReference type="AlphaFoldDB" id="A0A1I4P433"/>
<organism evidence="9 10">
    <name type="scientific">Pelosinus propionicus DSM 13327</name>
    <dbReference type="NCBI Taxonomy" id="1123291"/>
    <lineage>
        <taxon>Bacteria</taxon>
        <taxon>Bacillati</taxon>
        <taxon>Bacillota</taxon>
        <taxon>Negativicutes</taxon>
        <taxon>Selenomonadales</taxon>
        <taxon>Sporomusaceae</taxon>
        <taxon>Pelosinus</taxon>
    </lineage>
</organism>
<dbReference type="NCBIfam" id="NF037994">
    <property type="entry name" value="DcuC_1"/>
    <property type="match status" value="1"/>
</dbReference>
<dbReference type="GO" id="GO:0015556">
    <property type="term" value="F:C4-dicarboxylate transmembrane transporter activity"/>
    <property type="evidence" value="ECO:0007669"/>
    <property type="project" value="InterPro"/>
</dbReference>
<feature type="transmembrane region" description="Helical" evidence="8">
    <location>
        <begin position="140"/>
        <end position="168"/>
    </location>
</feature>
<dbReference type="EMBL" id="FOTS01000057">
    <property type="protein sequence ID" value="SFM22614.1"/>
    <property type="molecule type" value="Genomic_DNA"/>
</dbReference>
<dbReference type="STRING" id="1123291.SAMN04490355_105713"/>
<feature type="transmembrane region" description="Helical" evidence="8">
    <location>
        <begin position="58"/>
        <end position="76"/>
    </location>
</feature>
<sequence>MVTILIFIGCIIILITIYLLIKQYETRMILFCTGVAMALVAGQPMAPLKAFSHAMLETKLFEAIISVMGFAMVMKVTECDKHLINALIKPLKKAGPLLIPASTLVTFFINTSITSSAGCSAAVGSILIPLMMAAGIHPAIAAACIYAGTYGAMFNPGYAQVAIIVNVAKSTPIDVVANHFSALLASGIIGAFSLLVVAYLKKENKGYVLPADRAIEDTLGNFKVNYLRAIVPLVPIVLLVLGNMNVIPVLKQLAISHAMIIGVFCAFFVTRVSPAKISKEFWHGVGDSFGHVFGIIICALVFVGGMDAIGLVKALINAMISNPSIAKVSAGFGPFILGVVTGSGDAGAVAFNKVVTPEAGQFGLLPTDMGSMAAIGAALGRTMSPVAGGLIICATLAGTSPMEVAKRNAPGMLIACIVTMGLLLYK</sequence>
<dbReference type="Proteomes" id="UP000199520">
    <property type="component" value="Unassembled WGS sequence"/>
</dbReference>
<feature type="transmembrane region" description="Helical" evidence="8">
    <location>
        <begin position="253"/>
        <end position="272"/>
    </location>
</feature>
<name>A0A1I4P433_9FIRM</name>
<dbReference type="InterPro" id="IPR018385">
    <property type="entry name" value="C4_dicarb_anaerob_car-like"/>
</dbReference>
<protein>
    <submittedName>
        <fullName evidence="9">C4-dicarboxylate transporter, DcuC family</fullName>
    </submittedName>
</protein>
<dbReference type="InterPro" id="IPR004669">
    <property type="entry name" value="C4_dicarb_anaerob_car"/>
</dbReference>
<dbReference type="GO" id="GO:0005886">
    <property type="term" value="C:plasma membrane"/>
    <property type="evidence" value="ECO:0007669"/>
    <property type="project" value="UniProtKB-SubCell"/>
</dbReference>
<feature type="transmembrane region" description="Helical" evidence="8">
    <location>
        <begin position="180"/>
        <end position="200"/>
    </location>
</feature>
<gene>
    <name evidence="9" type="ORF">SAMN04490355_105713</name>
</gene>
<keyword evidence="7 8" id="KW-0472">Membrane</keyword>
<dbReference type="PANTHER" id="PTHR42002:SF2">
    <property type="entry name" value="ANAEROBIC C4-DICARBOXYLATE TRANSPORTER DCUC-RELATED"/>
    <property type="match status" value="1"/>
</dbReference>
<feature type="transmembrane region" description="Helical" evidence="8">
    <location>
        <begin position="6"/>
        <end position="21"/>
    </location>
</feature>
<evidence type="ECO:0000256" key="8">
    <source>
        <dbReference type="SAM" id="Phobius"/>
    </source>
</evidence>
<evidence type="ECO:0000313" key="9">
    <source>
        <dbReference type="EMBL" id="SFM22614.1"/>
    </source>
</evidence>